<evidence type="ECO:0000313" key="2">
    <source>
        <dbReference type="Proteomes" id="UP000515561"/>
    </source>
</evidence>
<proteinExistence type="predicted"/>
<dbReference type="RefSeq" id="WP_184094791.1">
    <property type="nucleotide sequence ID" value="NZ_AP023367.1"/>
</dbReference>
<dbReference type="EMBL" id="AP023367">
    <property type="protein sequence ID" value="BCJ95481.1"/>
    <property type="molecule type" value="Genomic_DNA"/>
</dbReference>
<gene>
    <name evidence="1" type="ORF">acsn021_30500</name>
</gene>
<name>A0A6S6R9A6_9FIRM</name>
<protein>
    <submittedName>
        <fullName evidence="1">Uncharacterized protein</fullName>
    </submittedName>
</protein>
<accession>A0A6S6R9A6</accession>
<sequence>MIKWAEKLYLSEDIKKKKKKVMKAVEKGNLTFEMYCITHATNTDNLFDIINVNELAFSYYTNREIYIIGLAGSKGQAKLLVRDMVEEIYSATGEFHVREYF</sequence>
<evidence type="ECO:0000313" key="1">
    <source>
        <dbReference type="EMBL" id="BCJ95481.1"/>
    </source>
</evidence>
<dbReference type="KEGG" id="acel:acsn021_30500"/>
<dbReference type="Proteomes" id="UP000515561">
    <property type="component" value="Chromosome"/>
</dbReference>
<organism evidence="1 2">
    <name type="scientific">Anaerocolumna cellulosilytica</name>
    <dbReference type="NCBI Taxonomy" id="433286"/>
    <lineage>
        <taxon>Bacteria</taxon>
        <taxon>Bacillati</taxon>
        <taxon>Bacillota</taxon>
        <taxon>Clostridia</taxon>
        <taxon>Lachnospirales</taxon>
        <taxon>Lachnospiraceae</taxon>
        <taxon>Anaerocolumna</taxon>
    </lineage>
</organism>
<reference evidence="1 2" key="1">
    <citation type="journal article" date="2016" name="Int. J. Syst. Evol. Microbiol.">
        <title>Descriptions of Anaerotaenia torta gen. nov., sp. nov. and Anaerocolumna cellulosilytica gen. nov., sp. nov. isolated from a methanogenic reactor of cattle waste.</title>
        <authorList>
            <person name="Uek A."/>
            <person name="Ohtaki Y."/>
            <person name="Kaku N."/>
            <person name="Ueki K."/>
        </authorList>
    </citation>
    <scope>NUCLEOTIDE SEQUENCE [LARGE SCALE GENOMIC DNA]</scope>
    <source>
        <strain evidence="1 2">SN021</strain>
    </source>
</reference>
<dbReference type="AlphaFoldDB" id="A0A6S6R9A6"/>
<keyword evidence="2" id="KW-1185">Reference proteome</keyword>